<feature type="domain" description="DDE Tnp4" evidence="3">
    <location>
        <begin position="147"/>
        <end position="191"/>
    </location>
</feature>
<feature type="non-terminal residue" evidence="4">
    <location>
        <position position="206"/>
    </location>
</feature>
<sequence>DRRVIITEGDFYINMALLDMIENQLEFPTDSGKRTLSVYNTTTYLGVLNVNQAVSPINQLLLALRYYATGSDQLSVADYTRVSKSNSLKNRPPNLLGGDVMQNDSGIGKDGLEAAMTAQYLIIVFKEQDLKRAYMEIQFCSLMQDIHIRTRNVVERLFGSWKRRFPVLAVGINVKLDNAFPIIVATAVLHNILRRAGNPHRPKEFG</sequence>
<comment type="cofactor">
    <cofactor evidence="1">
        <name>a divalent metal cation</name>
        <dbReference type="ChEBI" id="CHEBI:60240"/>
    </cofactor>
</comment>
<protein>
    <recommendedName>
        <fullName evidence="3">DDE Tnp4 domain-containing protein</fullName>
    </recommendedName>
</protein>
<evidence type="ECO:0000313" key="5">
    <source>
        <dbReference type="Proteomes" id="UP001233999"/>
    </source>
</evidence>
<evidence type="ECO:0000259" key="3">
    <source>
        <dbReference type="Pfam" id="PF13359"/>
    </source>
</evidence>
<dbReference type="AlphaFoldDB" id="A0AAD8A8R0"/>
<dbReference type="Proteomes" id="UP001233999">
    <property type="component" value="Unassembled WGS sequence"/>
</dbReference>
<keyword evidence="2" id="KW-0479">Metal-binding</keyword>
<dbReference type="EMBL" id="JASPKZ010002996">
    <property type="protein sequence ID" value="KAJ9594549.1"/>
    <property type="molecule type" value="Genomic_DNA"/>
</dbReference>
<gene>
    <name evidence="4" type="ORF">L9F63_027467</name>
</gene>
<comment type="caution">
    <text evidence="4">The sequence shown here is derived from an EMBL/GenBank/DDBJ whole genome shotgun (WGS) entry which is preliminary data.</text>
</comment>
<evidence type="ECO:0000256" key="1">
    <source>
        <dbReference type="ARBA" id="ARBA00001968"/>
    </source>
</evidence>
<name>A0AAD8A8R0_DIPPU</name>
<dbReference type="InterPro" id="IPR027806">
    <property type="entry name" value="HARBI1_dom"/>
</dbReference>
<accession>A0AAD8A8R0</accession>
<reference evidence="4" key="2">
    <citation type="submission" date="2023-05" db="EMBL/GenBank/DDBJ databases">
        <authorList>
            <person name="Fouks B."/>
        </authorList>
    </citation>
    <scope>NUCLEOTIDE SEQUENCE</scope>
    <source>
        <strain evidence="4">Stay&amp;Tobe</strain>
        <tissue evidence="4">Testes</tissue>
    </source>
</reference>
<organism evidence="4 5">
    <name type="scientific">Diploptera punctata</name>
    <name type="common">Pacific beetle cockroach</name>
    <dbReference type="NCBI Taxonomy" id="6984"/>
    <lineage>
        <taxon>Eukaryota</taxon>
        <taxon>Metazoa</taxon>
        <taxon>Ecdysozoa</taxon>
        <taxon>Arthropoda</taxon>
        <taxon>Hexapoda</taxon>
        <taxon>Insecta</taxon>
        <taxon>Pterygota</taxon>
        <taxon>Neoptera</taxon>
        <taxon>Polyneoptera</taxon>
        <taxon>Dictyoptera</taxon>
        <taxon>Blattodea</taxon>
        <taxon>Blaberoidea</taxon>
        <taxon>Blaberidae</taxon>
        <taxon>Diplopterinae</taxon>
        <taxon>Diploptera</taxon>
    </lineage>
</organism>
<proteinExistence type="predicted"/>
<dbReference type="Pfam" id="PF13359">
    <property type="entry name" value="DDE_Tnp_4"/>
    <property type="match status" value="1"/>
</dbReference>
<reference evidence="4" key="1">
    <citation type="journal article" date="2023" name="IScience">
        <title>Live-bearing cockroach genome reveals convergent evolutionary mechanisms linked to viviparity in insects and beyond.</title>
        <authorList>
            <person name="Fouks B."/>
            <person name="Harrison M.C."/>
            <person name="Mikhailova A.A."/>
            <person name="Marchal E."/>
            <person name="English S."/>
            <person name="Carruthers M."/>
            <person name="Jennings E.C."/>
            <person name="Chiamaka E.L."/>
            <person name="Frigard R.A."/>
            <person name="Pippel M."/>
            <person name="Attardo G.M."/>
            <person name="Benoit J.B."/>
            <person name="Bornberg-Bauer E."/>
            <person name="Tobe S.S."/>
        </authorList>
    </citation>
    <scope>NUCLEOTIDE SEQUENCE</scope>
    <source>
        <strain evidence="4">Stay&amp;Tobe</strain>
    </source>
</reference>
<evidence type="ECO:0000313" key="4">
    <source>
        <dbReference type="EMBL" id="KAJ9594549.1"/>
    </source>
</evidence>
<feature type="non-terminal residue" evidence="4">
    <location>
        <position position="1"/>
    </location>
</feature>
<dbReference type="GO" id="GO:0046872">
    <property type="term" value="F:metal ion binding"/>
    <property type="evidence" value="ECO:0007669"/>
    <property type="project" value="UniProtKB-KW"/>
</dbReference>
<keyword evidence="5" id="KW-1185">Reference proteome</keyword>
<evidence type="ECO:0000256" key="2">
    <source>
        <dbReference type="ARBA" id="ARBA00022723"/>
    </source>
</evidence>